<dbReference type="Gene3D" id="3.40.50.1820">
    <property type="entry name" value="alpha/beta hydrolase"/>
    <property type="match status" value="1"/>
</dbReference>
<dbReference type="PANTHER" id="PTHR22946:SF9">
    <property type="entry name" value="POLYKETIDE TRANSFERASE AF380"/>
    <property type="match status" value="1"/>
</dbReference>
<dbReference type="InterPro" id="IPR022742">
    <property type="entry name" value="Hydrolase_4"/>
</dbReference>
<gene>
    <name evidence="4" type="ORF">GOAMR_34_01210</name>
</gene>
<dbReference type="STRING" id="1075090.GOAMR_34_01210"/>
<organism evidence="4 5">
    <name type="scientific">Gordonia amarae NBRC 15530</name>
    <dbReference type="NCBI Taxonomy" id="1075090"/>
    <lineage>
        <taxon>Bacteria</taxon>
        <taxon>Bacillati</taxon>
        <taxon>Actinomycetota</taxon>
        <taxon>Actinomycetes</taxon>
        <taxon>Mycobacteriales</taxon>
        <taxon>Gordoniaceae</taxon>
        <taxon>Gordonia</taxon>
    </lineage>
</organism>
<comment type="similarity">
    <text evidence="1">Belongs to the AB hydrolase superfamily.</text>
</comment>
<dbReference type="RefSeq" id="WP_005186554.1">
    <property type="nucleotide sequence ID" value="NZ_BAED01000034.1"/>
</dbReference>
<dbReference type="PANTHER" id="PTHR22946">
    <property type="entry name" value="DIENELACTONE HYDROLASE DOMAIN-CONTAINING PROTEIN-RELATED"/>
    <property type="match status" value="1"/>
</dbReference>
<evidence type="ECO:0000256" key="2">
    <source>
        <dbReference type="ARBA" id="ARBA00022801"/>
    </source>
</evidence>
<keyword evidence="2" id="KW-0378">Hydrolase</keyword>
<evidence type="ECO:0000259" key="3">
    <source>
        <dbReference type="Pfam" id="PF12146"/>
    </source>
</evidence>
<evidence type="ECO:0000256" key="1">
    <source>
        <dbReference type="ARBA" id="ARBA00008645"/>
    </source>
</evidence>
<dbReference type="GO" id="GO:0052689">
    <property type="term" value="F:carboxylic ester hydrolase activity"/>
    <property type="evidence" value="ECO:0007669"/>
    <property type="project" value="UniProtKB-ARBA"/>
</dbReference>
<dbReference type="AlphaFoldDB" id="G7GPC9"/>
<evidence type="ECO:0000313" key="5">
    <source>
        <dbReference type="Proteomes" id="UP000006023"/>
    </source>
</evidence>
<dbReference type="EMBL" id="BAED01000034">
    <property type="protein sequence ID" value="GAB05454.1"/>
    <property type="molecule type" value="Genomic_DNA"/>
</dbReference>
<dbReference type="InterPro" id="IPR029058">
    <property type="entry name" value="AB_hydrolase_fold"/>
</dbReference>
<keyword evidence="5" id="KW-1185">Reference proteome</keyword>
<proteinExistence type="inferred from homology"/>
<dbReference type="InterPro" id="IPR050261">
    <property type="entry name" value="FrsA_esterase"/>
</dbReference>
<name>G7GPC9_9ACTN</name>
<evidence type="ECO:0000313" key="4">
    <source>
        <dbReference type="EMBL" id="GAB05454.1"/>
    </source>
</evidence>
<feature type="domain" description="Serine aminopeptidase S33" evidence="3">
    <location>
        <begin position="49"/>
        <end position="281"/>
    </location>
</feature>
<dbReference type="SUPFAM" id="SSF53474">
    <property type="entry name" value="alpha/beta-Hydrolases"/>
    <property type="match status" value="1"/>
</dbReference>
<dbReference type="Pfam" id="PF12146">
    <property type="entry name" value="Hydrolase_4"/>
    <property type="match status" value="1"/>
</dbReference>
<sequence>MSGTMTGATTQSAVPRGAVSLRFDSAGTECDAWYFEGAKRSPFDVGGRRPVVVMAHGFAGTKDSGLAPFAQRFADAGLAVFVFDYRGFGRSEGAPRQRVSMAGQAVDYTSAIDAAATLPGVDPRRIILWGVSLGAGLVLKAAPRRGDIAAVIAVVPLVNGIAAGNHARSHVSGAGMARSAVAAIGSTVAAKIGRSPMMMRVVGYPGDTDAALSAPGFFERYRAIAGPTWRNEIDAAIGMEIGSFKVGKEVGDIDAPVLFQIADFDSGAPPEAAAKVAFTARAEVRHYPCDHFDVFAGNDWHEATVQHEIDFLTRHLTKPERAAQ</sequence>
<dbReference type="Proteomes" id="UP000006023">
    <property type="component" value="Unassembled WGS sequence"/>
</dbReference>
<comment type="caution">
    <text evidence="4">The sequence shown here is derived from an EMBL/GenBank/DDBJ whole genome shotgun (WGS) entry which is preliminary data.</text>
</comment>
<accession>G7GPC9</accession>
<reference evidence="4 5" key="1">
    <citation type="submission" date="2011-11" db="EMBL/GenBank/DDBJ databases">
        <title>Whole genome shotgun sequence of Gordonia amarae NBRC 15530.</title>
        <authorList>
            <person name="Takarada H."/>
            <person name="Hosoyama A."/>
            <person name="Tsuchikane K."/>
            <person name="Katsumata H."/>
            <person name="Yamazaki S."/>
            <person name="Fujita N."/>
        </authorList>
    </citation>
    <scope>NUCLEOTIDE SEQUENCE [LARGE SCALE GENOMIC DNA]</scope>
    <source>
        <strain evidence="4 5">NBRC 15530</strain>
    </source>
</reference>
<protein>
    <recommendedName>
        <fullName evidence="3">Serine aminopeptidase S33 domain-containing protein</fullName>
    </recommendedName>
</protein>
<dbReference type="eggNOG" id="COG1073">
    <property type="taxonomic scope" value="Bacteria"/>
</dbReference>